<dbReference type="InterPro" id="IPR030378">
    <property type="entry name" value="G_CP_dom"/>
</dbReference>
<reference evidence="13 15" key="1">
    <citation type="journal article" date="2016" name="Genome Announc.">
        <title>Complete Genome Sequence of the Amino Acid-Fermenting Clostridium propionicum X2 (DSM 1682).</title>
        <authorList>
            <person name="Poehlein A."/>
            <person name="Schlien K."/>
            <person name="Chowdhury N.P."/>
            <person name="Gottschalk G."/>
            <person name="Buckel W."/>
            <person name="Daniel R."/>
        </authorList>
    </citation>
    <scope>NUCLEOTIDE SEQUENCE [LARGE SCALE GENOMIC DNA]</scope>
    <source>
        <strain evidence="13 15">X2</strain>
    </source>
</reference>
<keyword evidence="4 10" id="KW-0699">rRNA-binding</keyword>
<evidence type="ECO:0000256" key="1">
    <source>
        <dbReference type="ARBA" id="ARBA00022490"/>
    </source>
</evidence>
<organism evidence="14 16">
    <name type="scientific">Anaerotignum propionicum DSM 1682</name>
    <dbReference type="NCBI Taxonomy" id="991789"/>
    <lineage>
        <taxon>Bacteria</taxon>
        <taxon>Bacillati</taxon>
        <taxon>Bacillota</taxon>
        <taxon>Clostridia</taxon>
        <taxon>Lachnospirales</taxon>
        <taxon>Anaerotignaceae</taxon>
        <taxon>Anaerotignum</taxon>
    </lineage>
</organism>
<keyword evidence="1 10" id="KW-0963">Cytoplasm</keyword>
<dbReference type="RefSeq" id="WP_066051781.1">
    <property type="nucleotide sequence ID" value="NZ_CP014223.1"/>
</dbReference>
<dbReference type="InterPro" id="IPR004881">
    <property type="entry name" value="Ribosome_biogen_GTPase_RsgA"/>
</dbReference>
<dbReference type="NCBIfam" id="TIGR00157">
    <property type="entry name" value="ribosome small subunit-dependent GTPase A"/>
    <property type="match status" value="1"/>
</dbReference>
<dbReference type="HAMAP" id="MF_01820">
    <property type="entry name" value="GTPase_RsgA"/>
    <property type="match status" value="1"/>
</dbReference>
<evidence type="ECO:0000313" key="13">
    <source>
        <dbReference type="EMBL" id="AMJ41869.1"/>
    </source>
</evidence>
<keyword evidence="7 10" id="KW-0862">Zinc</keyword>
<name>A0A0X8VDM0_ANAPI</name>
<keyword evidence="3 10" id="KW-0479">Metal-binding</keyword>
<feature type="binding site" evidence="10">
    <location>
        <position position="291"/>
    </location>
    <ligand>
        <name>Zn(2+)</name>
        <dbReference type="ChEBI" id="CHEBI:29105"/>
    </ligand>
</feature>
<comment type="cofactor">
    <cofactor evidence="10">
        <name>Zn(2+)</name>
        <dbReference type="ChEBI" id="CHEBI:29105"/>
    </cofactor>
    <text evidence="10">Binds 1 zinc ion per subunit.</text>
</comment>
<keyword evidence="15" id="KW-1185">Reference proteome</keyword>
<dbReference type="Proteomes" id="UP000184204">
    <property type="component" value="Unassembled WGS sequence"/>
</dbReference>
<dbReference type="EMBL" id="CP014223">
    <property type="protein sequence ID" value="AMJ41869.1"/>
    <property type="molecule type" value="Genomic_DNA"/>
</dbReference>
<evidence type="ECO:0000256" key="9">
    <source>
        <dbReference type="ARBA" id="ARBA00023134"/>
    </source>
</evidence>
<dbReference type="GO" id="GO:0042274">
    <property type="term" value="P:ribosomal small subunit biogenesis"/>
    <property type="evidence" value="ECO:0007669"/>
    <property type="project" value="UniProtKB-UniRule"/>
</dbReference>
<dbReference type="GO" id="GO:0005525">
    <property type="term" value="F:GTP binding"/>
    <property type="evidence" value="ECO:0007669"/>
    <property type="project" value="UniProtKB-UniRule"/>
</dbReference>
<dbReference type="PROSITE" id="PS51721">
    <property type="entry name" value="G_CP"/>
    <property type="match status" value="1"/>
</dbReference>
<evidence type="ECO:0000256" key="7">
    <source>
        <dbReference type="ARBA" id="ARBA00022833"/>
    </source>
</evidence>
<dbReference type="PANTHER" id="PTHR32120:SF10">
    <property type="entry name" value="SMALL RIBOSOMAL SUBUNIT BIOGENESIS GTPASE RSGA"/>
    <property type="match status" value="1"/>
</dbReference>
<dbReference type="KEGG" id="cpro:CPRO_23020"/>
<evidence type="ECO:0000256" key="3">
    <source>
        <dbReference type="ARBA" id="ARBA00022723"/>
    </source>
</evidence>
<dbReference type="CDD" id="cd01854">
    <property type="entry name" value="YjeQ_EngC"/>
    <property type="match status" value="1"/>
</dbReference>
<comment type="subcellular location">
    <subcellularLocation>
        <location evidence="10">Cytoplasm</location>
    </subcellularLocation>
</comment>
<protein>
    <recommendedName>
        <fullName evidence="10">Small ribosomal subunit biogenesis GTPase RsgA</fullName>
        <ecNumber evidence="10">3.6.1.-</ecNumber>
    </recommendedName>
</protein>
<feature type="binding site" evidence="10">
    <location>
        <position position="278"/>
    </location>
    <ligand>
        <name>Zn(2+)</name>
        <dbReference type="ChEBI" id="CHEBI:29105"/>
    </ligand>
</feature>
<feature type="binding site" evidence="10">
    <location>
        <position position="283"/>
    </location>
    <ligand>
        <name>Zn(2+)</name>
        <dbReference type="ChEBI" id="CHEBI:29105"/>
    </ligand>
</feature>
<dbReference type="OrthoDB" id="9809485at2"/>
<dbReference type="PANTHER" id="PTHR32120">
    <property type="entry name" value="SMALL RIBOSOMAL SUBUNIT BIOGENESIS GTPASE RSGA"/>
    <property type="match status" value="1"/>
</dbReference>
<evidence type="ECO:0000256" key="10">
    <source>
        <dbReference type="HAMAP-Rule" id="MF_01820"/>
    </source>
</evidence>
<feature type="domain" description="EngC GTPase" evidence="11">
    <location>
        <begin position="109"/>
        <end position="255"/>
    </location>
</feature>
<reference evidence="14" key="3">
    <citation type="submission" date="2016-11" db="EMBL/GenBank/DDBJ databases">
        <authorList>
            <person name="Varghese N."/>
            <person name="Submissions S."/>
        </authorList>
    </citation>
    <scope>NUCLEOTIDE SEQUENCE</scope>
    <source>
        <strain evidence="14">DSM 1682</strain>
    </source>
</reference>
<dbReference type="InterPro" id="IPR027417">
    <property type="entry name" value="P-loop_NTPase"/>
</dbReference>
<reference evidence="15" key="2">
    <citation type="submission" date="2016-01" db="EMBL/GenBank/DDBJ databases">
        <authorList>
            <person name="Poehlein A."/>
            <person name="Schlien K."/>
            <person name="Gottschalk G."/>
            <person name="Buckel W."/>
            <person name="Daniel R."/>
        </authorList>
    </citation>
    <scope>NUCLEOTIDE SEQUENCE [LARGE SCALE GENOMIC DNA]</scope>
    <source>
        <strain evidence="15">X2</strain>
    </source>
</reference>
<accession>A0A0X8VDM0</accession>
<dbReference type="GO" id="GO:0019843">
    <property type="term" value="F:rRNA binding"/>
    <property type="evidence" value="ECO:0007669"/>
    <property type="project" value="UniProtKB-KW"/>
</dbReference>
<feature type="binding site" evidence="10">
    <location>
        <position position="285"/>
    </location>
    <ligand>
        <name>Zn(2+)</name>
        <dbReference type="ChEBI" id="CHEBI:29105"/>
    </ligand>
</feature>
<dbReference type="Proteomes" id="UP000068026">
    <property type="component" value="Chromosome"/>
</dbReference>
<comment type="similarity">
    <text evidence="10">Belongs to the TRAFAC class YlqF/YawG GTPase family. RsgA subfamily.</text>
</comment>
<dbReference type="Gene3D" id="1.10.40.50">
    <property type="entry name" value="Probable gtpase engc, domain 3"/>
    <property type="match status" value="1"/>
</dbReference>
<keyword evidence="8 10" id="KW-0694">RNA-binding</keyword>
<evidence type="ECO:0000256" key="2">
    <source>
        <dbReference type="ARBA" id="ARBA00022517"/>
    </source>
</evidence>
<dbReference type="Pfam" id="PF03193">
    <property type="entry name" value="RsgA_GTPase"/>
    <property type="match status" value="1"/>
</dbReference>
<feature type="binding site" evidence="10">
    <location>
        <begin position="148"/>
        <end position="151"/>
    </location>
    <ligand>
        <name>GTP</name>
        <dbReference type="ChEBI" id="CHEBI:37565"/>
    </ligand>
</feature>
<feature type="domain" description="CP-type G" evidence="12">
    <location>
        <begin position="101"/>
        <end position="257"/>
    </location>
</feature>
<dbReference type="InterPro" id="IPR010914">
    <property type="entry name" value="RsgA_GTPase_dom"/>
</dbReference>
<evidence type="ECO:0000256" key="4">
    <source>
        <dbReference type="ARBA" id="ARBA00022730"/>
    </source>
</evidence>
<keyword evidence="6 10" id="KW-0378">Hydrolase</keyword>
<dbReference type="EMBL" id="FQUA01000014">
    <property type="protein sequence ID" value="SHF04084.1"/>
    <property type="molecule type" value="Genomic_DNA"/>
</dbReference>
<sequence length="358" mass="39920">MNLLENYGISQRFIQEATLYPEYSLGRVIAQYKGMYRIASAEGERFAEISGKFSYEVETLSQYPAVGDFVMVTIGNTDSPAIIHKVLTRKSVFQRAALGLINQAQVIAANIDIVFICMSLNQNYNLSRLERYLSIGWDSGAKPVILLTKSDLYENISQIMAEIETVALGCDVIVTSSFDATTIEKMSPFLKKGITASFIGSSGVGKSTLINLLAGKQLLATAEIDEYDKGRHTTTGREMFLLPNGAIVIDTPGMRELGIANADMEKTFSDIEELAKHCKFRDCSHNNEPGCAVQKAILEGQLESRRLQNYFKLKRETDYEGLSSKEIEEKKLNEMFREVGGMKKAKHHIKSLKKSGHR</sequence>
<feature type="binding site" evidence="10">
    <location>
        <begin position="200"/>
        <end position="208"/>
    </location>
    <ligand>
        <name>GTP</name>
        <dbReference type="ChEBI" id="CHEBI:37565"/>
    </ligand>
</feature>
<dbReference type="GO" id="GO:0046872">
    <property type="term" value="F:metal ion binding"/>
    <property type="evidence" value="ECO:0007669"/>
    <property type="project" value="UniProtKB-KW"/>
</dbReference>
<evidence type="ECO:0000313" key="14">
    <source>
        <dbReference type="EMBL" id="SHF04084.1"/>
    </source>
</evidence>
<keyword evidence="9 10" id="KW-0342">GTP-binding</keyword>
<comment type="function">
    <text evidence="10">One of several proteins that assist in the late maturation steps of the functional core of the 30S ribosomal subunit. Helps release RbfA from mature subunits. May play a role in the assembly of ribosomal proteins into the subunit. Circularly permuted GTPase that catalyzes slow GTP hydrolysis, GTPase activity is stimulated by the 30S ribosomal subunit.</text>
</comment>
<evidence type="ECO:0000313" key="16">
    <source>
        <dbReference type="Proteomes" id="UP000184204"/>
    </source>
</evidence>
<evidence type="ECO:0000259" key="11">
    <source>
        <dbReference type="PROSITE" id="PS50936"/>
    </source>
</evidence>
<gene>
    <name evidence="10" type="primary">rsgA</name>
    <name evidence="13" type="synonym">rsgA_2</name>
    <name evidence="13" type="ORF">CPRO_23020</name>
    <name evidence="14" type="ORF">SAMN02745151_02594</name>
</gene>
<comment type="subunit">
    <text evidence="10">Monomer. Associates with 30S ribosomal subunit, binds 16S rRNA.</text>
</comment>
<evidence type="ECO:0000256" key="6">
    <source>
        <dbReference type="ARBA" id="ARBA00022801"/>
    </source>
</evidence>
<evidence type="ECO:0000313" key="15">
    <source>
        <dbReference type="Proteomes" id="UP000068026"/>
    </source>
</evidence>
<keyword evidence="5 10" id="KW-0547">Nucleotide-binding</keyword>
<dbReference type="PROSITE" id="PS50936">
    <property type="entry name" value="ENGC_GTPASE"/>
    <property type="match status" value="1"/>
</dbReference>
<dbReference type="GO" id="GO:0003924">
    <property type="term" value="F:GTPase activity"/>
    <property type="evidence" value="ECO:0007669"/>
    <property type="project" value="UniProtKB-UniRule"/>
</dbReference>
<dbReference type="EC" id="3.6.1.-" evidence="10"/>
<dbReference type="Gene3D" id="3.40.50.300">
    <property type="entry name" value="P-loop containing nucleotide triphosphate hydrolases"/>
    <property type="match status" value="1"/>
</dbReference>
<proteinExistence type="inferred from homology"/>
<reference evidence="16" key="4">
    <citation type="submission" date="2016-11" db="EMBL/GenBank/DDBJ databases">
        <authorList>
            <person name="Jaros S."/>
            <person name="Januszkiewicz K."/>
            <person name="Wedrychowicz H."/>
        </authorList>
    </citation>
    <scope>NUCLEOTIDE SEQUENCE [LARGE SCALE GENOMIC DNA]</scope>
    <source>
        <strain evidence="16">DSM 1682</strain>
    </source>
</reference>
<evidence type="ECO:0000259" key="12">
    <source>
        <dbReference type="PROSITE" id="PS51721"/>
    </source>
</evidence>
<evidence type="ECO:0000256" key="5">
    <source>
        <dbReference type="ARBA" id="ARBA00022741"/>
    </source>
</evidence>
<dbReference type="GO" id="GO:0005737">
    <property type="term" value="C:cytoplasm"/>
    <property type="evidence" value="ECO:0007669"/>
    <property type="project" value="UniProtKB-SubCell"/>
</dbReference>
<keyword evidence="2 10" id="KW-0690">Ribosome biogenesis</keyword>
<evidence type="ECO:0000256" key="8">
    <source>
        <dbReference type="ARBA" id="ARBA00022884"/>
    </source>
</evidence>
<dbReference type="SUPFAM" id="SSF52540">
    <property type="entry name" value="P-loop containing nucleoside triphosphate hydrolases"/>
    <property type="match status" value="1"/>
</dbReference>
<dbReference type="AlphaFoldDB" id="A0A0X8VDM0"/>